<accession>A0A2T8KNS0</accession>
<feature type="compositionally biased region" description="Low complexity" evidence="1">
    <location>
        <begin position="84"/>
        <end position="94"/>
    </location>
</feature>
<dbReference type="Proteomes" id="UP000243499">
    <property type="component" value="Chromosome 2"/>
</dbReference>
<dbReference type="EMBL" id="CM008047">
    <property type="protein sequence ID" value="PVH63816.1"/>
    <property type="molecule type" value="Genomic_DNA"/>
</dbReference>
<feature type="region of interest" description="Disordered" evidence="1">
    <location>
        <begin position="169"/>
        <end position="276"/>
    </location>
</feature>
<dbReference type="AlphaFoldDB" id="A0A2T8KNS0"/>
<proteinExistence type="predicted"/>
<dbReference type="InterPro" id="IPR039266">
    <property type="entry name" value="EN-1/SPM"/>
</dbReference>
<evidence type="ECO:0000256" key="1">
    <source>
        <dbReference type="SAM" id="MobiDB-lite"/>
    </source>
</evidence>
<feature type="compositionally biased region" description="Pro residues" evidence="1">
    <location>
        <begin position="9"/>
        <end position="31"/>
    </location>
</feature>
<sequence>MSGPAHPTTVPPPAANPLPPPPPPPPLPSSPTQPQRGSTRSFPAPKMGHGEGEREHEGDDLSADDSSWSDGVWSEDDDEESLSFEDSGAGSGSEAESDEAAAEESDSSEDEVATRNIVGDVPLEWYKDEEHIGYDIEGRKIKKRDREGRIEAYIRNADEDKNCMRSFVHSLKGKKDASSSSRSQGKKTDASTSSDRSSLFRGSSFHLSRRSARQRCLDEAQQQEEEGRGAEEEEHAANMDGDGDGGGEGDGCEERDGDAEKEEEEDTAAQPVFRFRGNDVITPAATNPANRRQIRPHGDWQWDDICWEGRNRLRPVNATLETLCRFHYPGMVKLQSDDQGVTTAVRVWNEFWERYRLSEGEEQCLQARARSVFDKAATKVVRDMMSNARIQCVCLYYKKKKQQDMNKKLGASEIYLREDEYLQVDISGLL</sequence>
<dbReference type="PANTHER" id="PTHR33157:SF14">
    <property type="entry name" value="AUTONOMOUS TRANSPOSABLE ELEMENT EN-1 MOSAIC PROTEIN"/>
    <property type="match status" value="1"/>
</dbReference>
<reference evidence="2" key="1">
    <citation type="submission" date="2018-04" db="EMBL/GenBank/DDBJ databases">
        <title>WGS assembly of Panicum hallii.</title>
        <authorList>
            <person name="Lovell J."/>
            <person name="Jenkins J."/>
            <person name="Lowry D."/>
            <person name="Mamidi S."/>
            <person name="Sreedasyam A."/>
            <person name="Weng X."/>
            <person name="Barry K."/>
            <person name="Bonette J."/>
            <person name="Campitelli B."/>
            <person name="Daum C."/>
            <person name="Gordon S."/>
            <person name="Gould B."/>
            <person name="Lipzen A."/>
            <person name="Macqueen A."/>
            <person name="Palacio-Mejia J."/>
            <person name="Plott C."/>
            <person name="Shakirov E."/>
            <person name="Shu S."/>
            <person name="Yoshinaga Y."/>
            <person name="Zane M."/>
            <person name="Rokhsar D."/>
            <person name="Grimwood J."/>
            <person name="Schmutz J."/>
            <person name="Juenger T."/>
        </authorList>
    </citation>
    <scope>NUCLEOTIDE SEQUENCE [LARGE SCALE GENOMIC DNA]</scope>
    <source>
        <strain evidence="2">FIL2</strain>
    </source>
</reference>
<dbReference type="PANTHER" id="PTHR33157">
    <property type="entry name" value="AUTONOMOUS TRANSPOSABLE ELEMENT EN-1 MOSAIC PROTEIN-RELATED"/>
    <property type="match status" value="1"/>
</dbReference>
<gene>
    <name evidence="2" type="ORF">PAHAL_2G112800</name>
</gene>
<feature type="region of interest" description="Disordered" evidence="1">
    <location>
        <begin position="1"/>
        <end position="124"/>
    </location>
</feature>
<organism evidence="2">
    <name type="scientific">Panicum hallii</name>
    <dbReference type="NCBI Taxonomy" id="206008"/>
    <lineage>
        <taxon>Eukaryota</taxon>
        <taxon>Viridiplantae</taxon>
        <taxon>Streptophyta</taxon>
        <taxon>Embryophyta</taxon>
        <taxon>Tracheophyta</taxon>
        <taxon>Spermatophyta</taxon>
        <taxon>Magnoliopsida</taxon>
        <taxon>Liliopsida</taxon>
        <taxon>Poales</taxon>
        <taxon>Poaceae</taxon>
        <taxon>PACMAD clade</taxon>
        <taxon>Panicoideae</taxon>
        <taxon>Panicodae</taxon>
        <taxon>Paniceae</taxon>
        <taxon>Panicinae</taxon>
        <taxon>Panicum</taxon>
        <taxon>Panicum sect. Panicum</taxon>
    </lineage>
</organism>
<feature type="compositionally biased region" description="Low complexity" evidence="1">
    <location>
        <begin position="190"/>
        <end position="205"/>
    </location>
</feature>
<protein>
    <submittedName>
        <fullName evidence="2">Uncharacterized protein</fullName>
    </submittedName>
</protein>
<feature type="compositionally biased region" description="Acidic residues" evidence="1">
    <location>
        <begin position="95"/>
        <end position="111"/>
    </location>
</feature>
<feature type="compositionally biased region" description="Acidic residues" evidence="1">
    <location>
        <begin position="73"/>
        <end position="83"/>
    </location>
</feature>
<evidence type="ECO:0000313" key="2">
    <source>
        <dbReference type="EMBL" id="PVH63816.1"/>
    </source>
</evidence>
<feature type="compositionally biased region" description="Acidic residues" evidence="1">
    <location>
        <begin position="241"/>
        <end position="267"/>
    </location>
</feature>
<name>A0A2T8KNS0_9POAL</name>
<dbReference type="GO" id="GO:0032196">
    <property type="term" value="P:transposition"/>
    <property type="evidence" value="ECO:0007669"/>
    <property type="project" value="InterPro"/>
</dbReference>
<dbReference type="Gramene" id="PVH63816">
    <property type="protein sequence ID" value="PVH63816"/>
    <property type="gene ID" value="PAHAL_2G112800"/>
</dbReference>
<feature type="compositionally biased region" description="Basic and acidic residues" evidence="1">
    <location>
        <begin position="48"/>
        <end position="59"/>
    </location>
</feature>